<feature type="compositionally biased region" description="Low complexity" evidence="1">
    <location>
        <begin position="17"/>
        <end position="27"/>
    </location>
</feature>
<dbReference type="EMBL" id="KN818276">
    <property type="protein sequence ID" value="KIL62059.1"/>
    <property type="molecule type" value="Genomic_DNA"/>
</dbReference>
<dbReference type="AlphaFoldDB" id="A0A0C2T685"/>
<feature type="compositionally biased region" description="Basic residues" evidence="1">
    <location>
        <begin position="1"/>
        <end position="16"/>
    </location>
</feature>
<sequence>MGRSAKVHKRIPKKLKSAVSSAAGSSANPQKSASAPPQSKAQDAKKRAGLKAKASKNKKSSGPTGSGVLGDADYVSLMMGGRRKAREEAEKLPQDDDEE</sequence>
<accession>A0A0C2T685</accession>
<evidence type="ECO:0000256" key="1">
    <source>
        <dbReference type="SAM" id="MobiDB-lite"/>
    </source>
</evidence>
<protein>
    <submittedName>
        <fullName evidence="2">Uncharacterized protein</fullName>
    </submittedName>
</protein>
<dbReference type="HOGENOM" id="CLU_179512_0_0_1"/>
<feature type="compositionally biased region" description="Basic residues" evidence="1">
    <location>
        <begin position="47"/>
        <end position="59"/>
    </location>
</feature>
<gene>
    <name evidence="2" type="ORF">M378DRAFT_808275</name>
</gene>
<dbReference type="OrthoDB" id="3238347at2759"/>
<proteinExistence type="predicted"/>
<reference evidence="2 3" key="1">
    <citation type="submission" date="2014-04" db="EMBL/GenBank/DDBJ databases">
        <title>Evolutionary Origins and Diversification of the Mycorrhizal Mutualists.</title>
        <authorList>
            <consortium name="DOE Joint Genome Institute"/>
            <consortium name="Mycorrhizal Genomics Consortium"/>
            <person name="Kohler A."/>
            <person name="Kuo A."/>
            <person name="Nagy L.G."/>
            <person name="Floudas D."/>
            <person name="Copeland A."/>
            <person name="Barry K.W."/>
            <person name="Cichocki N."/>
            <person name="Veneault-Fourrey C."/>
            <person name="LaButti K."/>
            <person name="Lindquist E.A."/>
            <person name="Lipzen A."/>
            <person name="Lundell T."/>
            <person name="Morin E."/>
            <person name="Murat C."/>
            <person name="Riley R."/>
            <person name="Ohm R."/>
            <person name="Sun H."/>
            <person name="Tunlid A."/>
            <person name="Henrissat B."/>
            <person name="Grigoriev I.V."/>
            <person name="Hibbett D.S."/>
            <person name="Martin F."/>
        </authorList>
    </citation>
    <scope>NUCLEOTIDE SEQUENCE [LARGE SCALE GENOMIC DNA]</scope>
    <source>
        <strain evidence="2 3">Koide BX008</strain>
    </source>
</reference>
<dbReference type="Proteomes" id="UP000054549">
    <property type="component" value="Unassembled WGS sequence"/>
</dbReference>
<evidence type="ECO:0000313" key="3">
    <source>
        <dbReference type="Proteomes" id="UP000054549"/>
    </source>
</evidence>
<dbReference type="InParanoid" id="A0A0C2T685"/>
<feature type="region of interest" description="Disordered" evidence="1">
    <location>
        <begin position="1"/>
        <end position="99"/>
    </location>
</feature>
<organism evidence="2 3">
    <name type="scientific">Amanita muscaria (strain Koide BX008)</name>
    <dbReference type="NCBI Taxonomy" id="946122"/>
    <lineage>
        <taxon>Eukaryota</taxon>
        <taxon>Fungi</taxon>
        <taxon>Dikarya</taxon>
        <taxon>Basidiomycota</taxon>
        <taxon>Agaricomycotina</taxon>
        <taxon>Agaricomycetes</taxon>
        <taxon>Agaricomycetidae</taxon>
        <taxon>Agaricales</taxon>
        <taxon>Pluteineae</taxon>
        <taxon>Amanitaceae</taxon>
        <taxon>Amanita</taxon>
    </lineage>
</organism>
<evidence type="ECO:0000313" key="2">
    <source>
        <dbReference type="EMBL" id="KIL62059.1"/>
    </source>
</evidence>
<keyword evidence="3" id="KW-1185">Reference proteome</keyword>
<name>A0A0C2T685_AMAMK</name>
<feature type="compositionally biased region" description="Basic and acidic residues" evidence="1">
    <location>
        <begin position="85"/>
        <end position="99"/>
    </location>
</feature>
<feature type="compositionally biased region" description="Polar residues" evidence="1">
    <location>
        <begin position="28"/>
        <end position="41"/>
    </location>
</feature>